<accession>A0ABR1ELY5</accession>
<reference evidence="1 2" key="1">
    <citation type="submission" date="2023-08" db="EMBL/GenBank/DDBJ databases">
        <title>A Necator americanus chromosomal reference genome.</title>
        <authorList>
            <person name="Ilik V."/>
            <person name="Petrzelkova K.J."/>
            <person name="Pardy F."/>
            <person name="Fuh T."/>
            <person name="Niatou-Singa F.S."/>
            <person name="Gouil Q."/>
            <person name="Baker L."/>
            <person name="Ritchie M.E."/>
            <person name="Jex A.R."/>
            <person name="Gazzola D."/>
            <person name="Li H."/>
            <person name="Toshio Fujiwara R."/>
            <person name="Zhan B."/>
            <person name="Aroian R.V."/>
            <person name="Pafco B."/>
            <person name="Schwarz E.M."/>
        </authorList>
    </citation>
    <scope>NUCLEOTIDE SEQUENCE [LARGE SCALE GENOMIC DNA]</scope>
    <source>
        <strain evidence="1 2">Aroian</strain>
        <tissue evidence="1">Whole animal</tissue>
    </source>
</reference>
<protein>
    <recommendedName>
        <fullName evidence="3">MRG domain-containing protein</fullName>
    </recommendedName>
</protein>
<sequence length="289" mass="33251">MKIHTTPDSWGDAFEGITPRNWGGTGFSRVMPIRSRGLWFIPKKFKPLDREARAFVKLRYKDIAKYIIWPECRLEDGLCSKVNVVVREHLSKRAPPSPDPRTVINEAVMEDHRSPYLPCTINNDSIITDDKPSTRQVELSPNLVGEVIKEDFKERRAEVLAEAAEAGQSVRYARRNFANPKTIMTAHRIPDITTTASRRGMEKVIHNFYSDLFDSHIHLPPHHLREYGYVIPRVLPSEVQHAIMLVKNRASLDPDRINPEHLNYLPPVIISTLARLFTRYLSECKVPKQ</sequence>
<keyword evidence="2" id="KW-1185">Reference proteome</keyword>
<organism evidence="1 2">
    <name type="scientific">Necator americanus</name>
    <name type="common">Human hookworm</name>
    <dbReference type="NCBI Taxonomy" id="51031"/>
    <lineage>
        <taxon>Eukaryota</taxon>
        <taxon>Metazoa</taxon>
        <taxon>Ecdysozoa</taxon>
        <taxon>Nematoda</taxon>
        <taxon>Chromadorea</taxon>
        <taxon>Rhabditida</taxon>
        <taxon>Rhabditina</taxon>
        <taxon>Rhabditomorpha</taxon>
        <taxon>Strongyloidea</taxon>
        <taxon>Ancylostomatidae</taxon>
        <taxon>Bunostominae</taxon>
        <taxon>Necator</taxon>
    </lineage>
</organism>
<gene>
    <name evidence="1" type="primary">Necator_chrX.g24297</name>
    <name evidence="1" type="ORF">RB195_024132</name>
</gene>
<name>A0ABR1ELY5_NECAM</name>
<evidence type="ECO:0000313" key="1">
    <source>
        <dbReference type="EMBL" id="KAK6763687.1"/>
    </source>
</evidence>
<comment type="caution">
    <text evidence="1">The sequence shown here is derived from an EMBL/GenBank/DDBJ whole genome shotgun (WGS) entry which is preliminary data.</text>
</comment>
<evidence type="ECO:0000313" key="2">
    <source>
        <dbReference type="Proteomes" id="UP001303046"/>
    </source>
</evidence>
<evidence type="ECO:0008006" key="3">
    <source>
        <dbReference type="Google" id="ProtNLM"/>
    </source>
</evidence>
<dbReference type="Proteomes" id="UP001303046">
    <property type="component" value="Unassembled WGS sequence"/>
</dbReference>
<proteinExistence type="predicted"/>
<dbReference type="EMBL" id="JAVFWL010000006">
    <property type="protein sequence ID" value="KAK6763687.1"/>
    <property type="molecule type" value="Genomic_DNA"/>
</dbReference>